<keyword evidence="3" id="KW-1185">Reference proteome</keyword>
<proteinExistence type="predicted"/>
<dbReference type="AlphaFoldDB" id="A0A9P5TNX4"/>
<feature type="transmembrane region" description="Helical" evidence="1">
    <location>
        <begin position="21"/>
        <end position="40"/>
    </location>
</feature>
<reference evidence="2" key="1">
    <citation type="submission" date="2020-11" db="EMBL/GenBank/DDBJ databases">
        <authorList>
            <consortium name="DOE Joint Genome Institute"/>
            <person name="Ahrendt S."/>
            <person name="Riley R."/>
            <person name="Andreopoulos W."/>
            <person name="LaButti K."/>
            <person name="Pangilinan J."/>
            <person name="Ruiz-duenas F.J."/>
            <person name="Barrasa J.M."/>
            <person name="Sanchez-Garcia M."/>
            <person name="Camarero S."/>
            <person name="Miyauchi S."/>
            <person name="Serrano A."/>
            <person name="Linde D."/>
            <person name="Babiker R."/>
            <person name="Drula E."/>
            <person name="Ayuso-Fernandez I."/>
            <person name="Pacheco R."/>
            <person name="Padilla G."/>
            <person name="Ferreira P."/>
            <person name="Barriuso J."/>
            <person name="Kellner H."/>
            <person name="Castanera R."/>
            <person name="Alfaro M."/>
            <person name="Ramirez L."/>
            <person name="Pisabarro A.G."/>
            <person name="Kuo A."/>
            <person name="Tritt A."/>
            <person name="Lipzen A."/>
            <person name="He G."/>
            <person name="Yan M."/>
            <person name="Ng V."/>
            <person name="Cullen D."/>
            <person name="Martin F."/>
            <person name="Rosso M.-N."/>
            <person name="Henrissat B."/>
            <person name="Hibbett D."/>
            <person name="Martinez A.T."/>
            <person name="Grigoriev I.V."/>
        </authorList>
    </citation>
    <scope>NUCLEOTIDE SEQUENCE</scope>
    <source>
        <strain evidence="2">AH 44721</strain>
    </source>
</reference>
<gene>
    <name evidence="2" type="ORF">CPB84DRAFT_1773814</name>
</gene>
<keyword evidence="1" id="KW-0472">Membrane</keyword>
<sequence length="89" mass="9954">MMADPALAQITEEKSWYVADYISNLLLGIQISLVIQSMYYLAYGHYTPKRKVFFIGCSILLLMLGLLMWITHCDVAGGPVAYLAKTFSA</sequence>
<dbReference type="EMBL" id="JADNYJ010000029">
    <property type="protein sequence ID" value="KAF8903652.1"/>
    <property type="molecule type" value="Genomic_DNA"/>
</dbReference>
<evidence type="ECO:0000313" key="3">
    <source>
        <dbReference type="Proteomes" id="UP000724874"/>
    </source>
</evidence>
<dbReference type="Proteomes" id="UP000724874">
    <property type="component" value="Unassembled WGS sequence"/>
</dbReference>
<protein>
    <submittedName>
        <fullName evidence="2">Uncharacterized protein</fullName>
    </submittedName>
</protein>
<accession>A0A9P5TNX4</accession>
<feature type="transmembrane region" description="Helical" evidence="1">
    <location>
        <begin position="52"/>
        <end position="70"/>
    </location>
</feature>
<comment type="caution">
    <text evidence="2">The sequence shown here is derived from an EMBL/GenBank/DDBJ whole genome shotgun (WGS) entry which is preliminary data.</text>
</comment>
<keyword evidence="1" id="KW-0812">Transmembrane</keyword>
<evidence type="ECO:0000256" key="1">
    <source>
        <dbReference type="SAM" id="Phobius"/>
    </source>
</evidence>
<keyword evidence="1" id="KW-1133">Transmembrane helix</keyword>
<name>A0A9P5TNX4_GYMJU</name>
<organism evidence="2 3">
    <name type="scientific">Gymnopilus junonius</name>
    <name type="common">Spectacular rustgill mushroom</name>
    <name type="synonym">Gymnopilus spectabilis subsp. junonius</name>
    <dbReference type="NCBI Taxonomy" id="109634"/>
    <lineage>
        <taxon>Eukaryota</taxon>
        <taxon>Fungi</taxon>
        <taxon>Dikarya</taxon>
        <taxon>Basidiomycota</taxon>
        <taxon>Agaricomycotina</taxon>
        <taxon>Agaricomycetes</taxon>
        <taxon>Agaricomycetidae</taxon>
        <taxon>Agaricales</taxon>
        <taxon>Agaricineae</taxon>
        <taxon>Hymenogastraceae</taxon>
        <taxon>Gymnopilus</taxon>
    </lineage>
</organism>
<evidence type="ECO:0000313" key="2">
    <source>
        <dbReference type="EMBL" id="KAF8903652.1"/>
    </source>
</evidence>